<feature type="compositionally biased region" description="Polar residues" evidence="1">
    <location>
        <begin position="1"/>
        <end position="10"/>
    </location>
</feature>
<evidence type="ECO:0000256" key="1">
    <source>
        <dbReference type="SAM" id="MobiDB-lite"/>
    </source>
</evidence>
<accession>A0A0H2R2J3</accession>
<evidence type="ECO:0000313" key="3">
    <source>
        <dbReference type="EMBL" id="KLO05789.1"/>
    </source>
</evidence>
<sequence length="327" mass="37347">MASLSATNMTEPVIIDTPCEEQTMAASESNASATKPKQRDGKRDDHGYPTSLTTEHITWLKKFDDAYLKLPTAKKNKTRKDWFKSLLDDFCKEFPSSKIENSAEKTKAKIGRYFYNLAGKTSIKEKEDDEVKPIDVSNSSLFIFGTKPEVTTALGLFALKNREGIRHLMKQRRTEKGLSTLSNFALYNTIRSEEFKKLSEDKRKQWEKAAKDQNEAAFAAWDKPAEEEHLYRNQLELERVLEISLHGLVGTGRNQVGTSLKVHCEVHLERTDGSIDSYEIHVGRDRFGNEYHESPIYQEMRPDLAWTGWNGHTDAQGKTSSLLDYSR</sequence>
<evidence type="ECO:0000313" key="2">
    <source>
        <dbReference type="EMBL" id="KLO05562.1"/>
    </source>
</evidence>
<dbReference type="STRING" id="27342.A0A0H2R2J3"/>
<dbReference type="AlphaFoldDB" id="A0A0H2R2J3"/>
<organism evidence="2 4">
    <name type="scientific">Schizopora paradoxa</name>
    <dbReference type="NCBI Taxonomy" id="27342"/>
    <lineage>
        <taxon>Eukaryota</taxon>
        <taxon>Fungi</taxon>
        <taxon>Dikarya</taxon>
        <taxon>Basidiomycota</taxon>
        <taxon>Agaricomycotina</taxon>
        <taxon>Agaricomycetes</taxon>
        <taxon>Hymenochaetales</taxon>
        <taxon>Schizoporaceae</taxon>
        <taxon>Schizopora</taxon>
    </lineage>
</organism>
<gene>
    <name evidence="3" type="ORF">SCHPADRAFT_712253</name>
    <name evidence="2" type="ORF">SCHPADRAFT_721141</name>
</gene>
<evidence type="ECO:0000313" key="4">
    <source>
        <dbReference type="Proteomes" id="UP000053477"/>
    </source>
</evidence>
<protein>
    <submittedName>
        <fullName evidence="2">Uncharacterized protein</fullName>
    </submittedName>
</protein>
<dbReference type="EMBL" id="KQ086266">
    <property type="protein sequence ID" value="KLO05789.1"/>
    <property type="molecule type" value="Genomic_DNA"/>
</dbReference>
<name>A0A0H2R2J3_9AGAM</name>
<dbReference type="Proteomes" id="UP000053477">
    <property type="component" value="Unassembled WGS sequence"/>
</dbReference>
<keyword evidence="4" id="KW-1185">Reference proteome</keyword>
<feature type="compositionally biased region" description="Basic and acidic residues" evidence="1">
    <location>
        <begin position="37"/>
        <end position="47"/>
    </location>
</feature>
<feature type="compositionally biased region" description="Polar residues" evidence="1">
    <location>
        <begin position="24"/>
        <end position="35"/>
    </location>
</feature>
<dbReference type="EMBL" id="KQ086291">
    <property type="protein sequence ID" value="KLO05562.1"/>
    <property type="molecule type" value="Genomic_DNA"/>
</dbReference>
<reference evidence="2 4" key="1">
    <citation type="submission" date="2015-04" db="EMBL/GenBank/DDBJ databases">
        <title>Complete genome sequence of Schizopora paradoxa KUC8140, a cosmopolitan wood degrader in East Asia.</title>
        <authorList>
            <consortium name="DOE Joint Genome Institute"/>
            <person name="Min B."/>
            <person name="Park H."/>
            <person name="Jang Y."/>
            <person name="Kim J.-J."/>
            <person name="Kim K.H."/>
            <person name="Pangilinan J."/>
            <person name="Lipzen A."/>
            <person name="Riley R."/>
            <person name="Grigoriev I.V."/>
            <person name="Spatafora J.W."/>
            <person name="Choi I.-G."/>
        </authorList>
    </citation>
    <scope>NUCLEOTIDE SEQUENCE [LARGE SCALE GENOMIC DNA]</scope>
    <source>
        <strain evidence="2 4">KUC8140</strain>
    </source>
</reference>
<feature type="region of interest" description="Disordered" evidence="1">
    <location>
        <begin position="1"/>
        <end position="49"/>
    </location>
</feature>
<proteinExistence type="predicted"/>